<name>S3C8U6_OPHP1</name>
<comment type="subcellular location">
    <subcellularLocation>
        <location evidence="2">Mitochondrion membrane</location>
        <topology evidence="2">Single-pass membrane protein</topology>
    </subcellularLocation>
</comment>
<sequence length="115" mass="12588">MSGVEHSSYYDRRMRQSPALIRARRPYLVKNAVLGLGITAVAVGVSDRSEEARSARRGWATYREHTANNADAYTITIVGQDDFSDVKVPTEPPTSAPTPTQQSQLQAQAQALGKK</sequence>
<evidence type="ECO:0000256" key="2">
    <source>
        <dbReference type="ARBA" id="ARBA00004304"/>
    </source>
</evidence>
<feature type="domain" description="Cytochrome c oxidase assembly factor 3 mitochondrial coiled-coil" evidence="11">
    <location>
        <begin position="20"/>
        <end position="85"/>
    </location>
</feature>
<keyword evidence="9" id="KW-0999">Mitochondrion inner membrane</keyword>
<evidence type="ECO:0000256" key="8">
    <source>
        <dbReference type="ARBA" id="ARBA00023136"/>
    </source>
</evidence>
<dbReference type="Pfam" id="PF09813">
    <property type="entry name" value="Coa3_cc"/>
    <property type="match status" value="1"/>
</dbReference>
<dbReference type="PANTHER" id="PTHR15642">
    <property type="entry name" value="CYTOCHROME C OXIDASE ASSEMBLY FACTOR 3, MITOCHONDRIAL"/>
    <property type="match status" value="1"/>
</dbReference>
<evidence type="ECO:0000256" key="6">
    <source>
        <dbReference type="ARBA" id="ARBA00022989"/>
    </source>
</evidence>
<proteinExistence type="inferred from homology"/>
<evidence type="ECO:0000256" key="10">
    <source>
        <dbReference type="SAM" id="MobiDB-lite"/>
    </source>
</evidence>
<dbReference type="HOGENOM" id="CLU_153999_2_1_1"/>
<feature type="compositionally biased region" description="Low complexity" evidence="10">
    <location>
        <begin position="97"/>
        <end position="115"/>
    </location>
</feature>
<reference evidence="12 13" key="1">
    <citation type="journal article" date="2013" name="BMC Genomics">
        <title>The genome and transcriptome of the pine saprophyte Ophiostoma piceae, and a comparison with the bark beetle-associated pine pathogen Grosmannia clavigera.</title>
        <authorList>
            <person name="Haridas S."/>
            <person name="Wang Y."/>
            <person name="Lim L."/>
            <person name="Massoumi Alamouti S."/>
            <person name="Jackman S."/>
            <person name="Docking R."/>
            <person name="Robertson G."/>
            <person name="Birol I."/>
            <person name="Bohlmann J."/>
            <person name="Breuil C."/>
        </authorList>
    </citation>
    <scope>NUCLEOTIDE SEQUENCE [LARGE SCALE GENOMIC DNA]</scope>
    <source>
        <strain evidence="12 13">UAMH 11346</strain>
    </source>
</reference>
<evidence type="ECO:0000256" key="1">
    <source>
        <dbReference type="ARBA" id="ARBA00003064"/>
    </source>
</evidence>
<keyword evidence="13" id="KW-1185">Reference proteome</keyword>
<evidence type="ECO:0000313" key="13">
    <source>
        <dbReference type="Proteomes" id="UP000016923"/>
    </source>
</evidence>
<dbReference type="VEuPathDB" id="FungiDB:F503_07033"/>
<evidence type="ECO:0000313" key="12">
    <source>
        <dbReference type="EMBL" id="EPE09257.1"/>
    </source>
</evidence>
<dbReference type="InterPro" id="IPR041752">
    <property type="entry name" value="Coa3"/>
</dbReference>
<dbReference type="OMA" id="WATYREH"/>
<dbReference type="Proteomes" id="UP000016923">
    <property type="component" value="Unassembled WGS sequence"/>
</dbReference>
<keyword evidence="8" id="KW-0472">Membrane</keyword>
<comment type="similarity">
    <text evidence="3 9">Belongs to the COA3 family.</text>
</comment>
<dbReference type="STRING" id="1262450.S3C8U6"/>
<protein>
    <recommendedName>
        <fullName evidence="9">Cytochrome c oxidase assembly factor 3</fullName>
    </recommendedName>
</protein>
<evidence type="ECO:0000256" key="5">
    <source>
        <dbReference type="ARBA" id="ARBA00022692"/>
    </source>
</evidence>
<feature type="region of interest" description="Disordered" evidence="10">
    <location>
        <begin position="83"/>
        <end position="115"/>
    </location>
</feature>
<evidence type="ECO:0000256" key="4">
    <source>
        <dbReference type="ARBA" id="ARBA00011351"/>
    </source>
</evidence>
<dbReference type="OrthoDB" id="10018333at2759"/>
<organism evidence="12 13">
    <name type="scientific">Ophiostoma piceae (strain UAMH 11346)</name>
    <name type="common">Sap stain fungus</name>
    <dbReference type="NCBI Taxonomy" id="1262450"/>
    <lineage>
        <taxon>Eukaryota</taxon>
        <taxon>Fungi</taxon>
        <taxon>Dikarya</taxon>
        <taxon>Ascomycota</taxon>
        <taxon>Pezizomycotina</taxon>
        <taxon>Sordariomycetes</taxon>
        <taxon>Sordariomycetidae</taxon>
        <taxon>Ophiostomatales</taxon>
        <taxon>Ophiostomataceae</taxon>
        <taxon>Ophiostoma</taxon>
    </lineage>
</organism>
<keyword evidence="5" id="KW-0812">Transmembrane</keyword>
<dbReference type="GO" id="GO:0005743">
    <property type="term" value="C:mitochondrial inner membrane"/>
    <property type="evidence" value="ECO:0007669"/>
    <property type="project" value="UniProtKB-UniRule"/>
</dbReference>
<comment type="function">
    <text evidence="1 9">Required for assembly of cytochrome c oxidase (complex IV).</text>
</comment>
<dbReference type="InterPro" id="IPR018628">
    <property type="entry name" value="Coa3_CC"/>
</dbReference>
<dbReference type="EMBL" id="KE148147">
    <property type="protein sequence ID" value="EPE09257.1"/>
    <property type="molecule type" value="Genomic_DNA"/>
</dbReference>
<evidence type="ECO:0000256" key="3">
    <source>
        <dbReference type="ARBA" id="ARBA00007035"/>
    </source>
</evidence>
<evidence type="ECO:0000256" key="9">
    <source>
        <dbReference type="RuleBase" id="RU367056"/>
    </source>
</evidence>
<keyword evidence="7 9" id="KW-0496">Mitochondrion</keyword>
<dbReference type="eggNOG" id="ENOG502SEY5">
    <property type="taxonomic scope" value="Eukaryota"/>
</dbReference>
<evidence type="ECO:0000256" key="7">
    <source>
        <dbReference type="ARBA" id="ARBA00023128"/>
    </source>
</evidence>
<keyword evidence="6" id="KW-1133">Transmembrane helix</keyword>
<dbReference type="GO" id="GO:0033617">
    <property type="term" value="P:mitochondrial respiratory chain complex IV assembly"/>
    <property type="evidence" value="ECO:0007669"/>
    <property type="project" value="UniProtKB-UniRule"/>
</dbReference>
<dbReference type="AlphaFoldDB" id="S3C8U6"/>
<dbReference type="PANTHER" id="PTHR15642:SF3">
    <property type="entry name" value="CYTOCHROME C OXIDASE ASSEMBLY FACTOR 3 HOMOLOG, MITOCHONDRIAL"/>
    <property type="match status" value="1"/>
</dbReference>
<comment type="subunit">
    <text evidence="4 9">Component of 250-400 kDa complexes called cytochrome oxidase assembly intermediates or COA complexes.</text>
</comment>
<accession>S3C8U6</accession>
<gene>
    <name evidence="12" type="ORF">F503_07033</name>
</gene>
<evidence type="ECO:0000259" key="11">
    <source>
        <dbReference type="Pfam" id="PF09813"/>
    </source>
</evidence>